<dbReference type="Proteomes" id="UP001620626">
    <property type="component" value="Unassembled WGS sequence"/>
</dbReference>
<protein>
    <submittedName>
        <fullName evidence="2">Uncharacterized protein</fullName>
    </submittedName>
</protein>
<sequence>MLLDHTKKNCVINSEEKLLSNFKQISSIVDTFLDKLIVAKKVIMSKNMKNVTDVPSSSKTVLTHQNSFVISSDESDEQTVADQMEISDNDKMDEECSDDKNGQEKNKAKNLENAEKAMKELNIRKKNVKCQKCNERAKILKVVKQIQKNNREGIIKLVHSNEQEFTEPNIIGTTIYG</sequence>
<comment type="caution">
    <text evidence="2">The sequence shown here is derived from an EMBL/GenBank/DDBJ whole genome shotgun (WGS) entry which is preliminary data.</text>
</comment>
<name>A0ABD2LWT3_9BILA</name>
<dbReference type="EMBL" id="JBICBT010000235">
    <property type="protein sequence ID" value="KAL3119722.1"/>
    <property type="molecule type" value="Genomic_DNA"/>
</dbReference>
<accession>A0ABD2LWT3</accession>
<keyword evidence="3" id="KW-1185">Reference proteome</keyword>
<reference evidence="2 3" key="1">
    <citation type="submission" date="2024-10" db="EMBL/GenBank/DDBJ databases">
        <authorList>
            <person name="Kim D."/>
        </authorList>
    </citation>
    <scope>NUCLEOTIDE SEQUENCE [LARGE SCALE GENOMIC DNA]</scope>
    <source>
        <strain evidence="2">BH-2024</strain>
    </source>
</reference>
<organism evidence="2 3">
    <name type="scientific">Heterodera trifolii</name>
    <dbReference type="NCBI Taxonomy" id="157864"/>
    <lineage>
        <taxon>Eukaryota</taxon>
        <taxon>Metazoa</taxon>
        <taxon>Ecdysozoa</taxon>
        <taxon>Nematoda</taxon>
        <taxon>Chromadorea</taxon>
        <taxon>Rhabditida</taxon>
        <taxon>Tylenchina</taxon>
        <taxon>Tylenchomorpha</taxon>
        <taxon>Tylenchoidea</taxon>
        <taxon>Heteroderidae</taxon>
        <taxon>Heteroderinae</taxon>
        <taxon>Heterodera</taxon>
    </lineage>
</organism>
<feature type="region of interest" description="Disordered" evidence="1">
    <location>
        <begin position="72"/>
        <end position="105"/>
    </location>
</feature>
<evidence type="ECO:0000256" key="1">
    <source>
        <dbReference type="SAM" id="MobiDB-lite"/>
    </source>
</evidence>
<evidence type="ECO:0000313" key="3">
    <source>
        <dbReference type="Proteomes" id="UP001620626"/>
    </source>
</evidence>
<gene>
    <name evidence="2" type="ORF">niasHT_005980</name>
</gene>
<evidence type="ECO:0000313" key="2">
    <source>
        <dbReference type="EMBL" id="KAL3119722.1"/>
    </source>
</evidence>
<dbReference type="AlphaFoldDB" id="A0ABD2LWT3"/>
<feature type="compositionally biased region" description="Acidic residues" evidence="1">
    <location>
        <begin position="73"/>
        <end position="97"/>
    </location>
</feature>
<proteinExistence type="predicted"/>